<dbReference type="InterPro" id="IPR029072">
    <property type="entry name" value="YebC-like"/>
</dbReference>
<name>A0A1Y0ENN0_9BURK</name>
<gene>
    <name evidence="10" type="ORF">CCO03_10440</name>
</gene>
<dbReference type="KEGG" id="cser:CCO03_10440"/>
<dbReference type="GO" id="GO:0003677">
    <property type="term" value="F:DNA binding"/>
    <property type="evidence" value="ECO:0007669"/>
    <property type="project" value="UniProtKB-UniRule"/>
</dbReference>
<proteinExistence type="inferred from homology"/>
<dbReference type="InterPro" id="IPR002876">
    <property type="entry name" value="Transcrip_reg_TACO1-like"/>
</dbReference>
<feature type="domain" description="TACO1/YebC-like N-terminal" evidence="9">
    <location>
        <begin position="5"/>
        <end position="76"/>
    </location>
</feature>
<dbReference type="AlphaFoldDB" id="A0A1Y0ENN0"/>
<evidence type="ECO:0000256" key="5">
    <source>
        <dbReference type="ARBA" id="ARBA00023163"/>
    </source>
</evidence>
<dbReference type="InterPro" id="IPR017856">
    <property type="entry name" value="Integrase-like_N"/>
</dbReference>
<dbReference type="NCBIfam" id="NF009044">
    <property type="entry name" value="PRK12378.1"/>
    <property type="match status" value="1"/>
</dbReference>
<dbReference type="NCBIfam" id="NF001030">
    <property type="entry name" value="PRK00110.1"/>
    <property type="match status" value="1"/>
</dbReference>
<accession>A0A1Y0ENN0</accession>
<keyword evidence="4 6" id="KW-0238">DNA-binding</keyword>
<organism evidence="10 11">
    <name type="scientific">Comamonas serinivorans</name>
    <dbReference type="NCBI Taxonomy" id="1082851"/>
    <lineage>
        <taxon>Bacteria</taxon>
        <taxon>Pseudomonadati</taxon>
        <taxon>Pseudomonadota</taxon>
        <taxon>Betaproteobacteria</taxon>
        <taxon>Burkholderiales</taxon>
        <taxon>Comamonadaceae</taxon>
        <taxon>Comamonas</taxon>
    </lineage>
</organism>
<dbReference type="NCBIfam" id="TIGR01033">
    <property type="entry name" value="YebC/PmpR family DNA-binding transcriptional regulator"/>
    <property type="match status" value="1"/>
</dbReference>
<dbReference type="Pfam" id="PF20772">
    <property type="entry name" value="TACO1_YebC_N"/>
    <property type="match status" value="1"/>
</dbReference>
<dbReference type="InterPro" id="IPR049083">
    <property type="entry name" value="TACO1_YebC_N"/>
</dbReference>
<dbReference type="PANTHER" id="PTHR12532:SF6">
    <property type="entry name" value="TRANSCRIPTIONAL REGULATORY PROTEIN YEBC-RELATED"/>
    <property type="match status" value="1"/>
</dbReference>
<keyword evidence="3 6" id="KW-0805">Transcription regulation</keyword>
<evidence type="ECO:0000256" key="6">
    <source>
        <dbReference type="HAMAP-Rule" id="MF_00693"/>
    </source>
</evidence>
<reference evidence="10 11" key="1">
    <citation type="submission" date="2017-05" db="EMBL/GenBank/DDBJ databases">
        <authorList>
            <person name="Song R."/>
            <person name="Chenine A.L."/>
            <person name="Ruprecht R.M."/>
        </authorList>
    </citation>
    <scope>NUCLEOTIDE SEQUENCE [LARGE SCALE GENOMIC DNA]</scope>
    <source>
        <strain evidence="10 11">DSM 26136</strain>
    </source>
</reference>
<dbReference type="FunFam" id="1.10.10.200:FF:000002">
    <property type="entry name" value="Probable transcriptional regulatory protein CLM62_37755"/>
    <property type="match status" value="1"/>
</dbReference>
<sequence>MAGHSKWANIQHRKGRQDEKRQRIWTRVVREIMVAARTGGGDPTANPRLRLAIDKAKAANMPADTIKRNIDKATGNLEGVNYEEIRYEGYGIGGAAIIVDTMTDNRVRTVADVRHMFSKYGGNLGTEGSVAFQFKHVGQIMFAPGVDEDKVMEVALEAGADDIVSDEEGGVEVITEPGHFEAVRDALEAAGLKADMAEVTMRAENSIALSGEDAQKMQRLLDMIEDLDDVQEVYHNAELDLG</sequence>
<dbReference type="GO" id="GO:0006355">
    <property type="term" value="P:regulation of DNA-templated transcription"/>
    <property type="evidence" value="ECO:0007669"/>
    <property type="project" value="UniProtKB-UniRule"/>
</dbReference>
<feature type="domain" description="TACO1/YebC-like second and third" evidence="8">
    <location>
        <begin position="82"/>
        <end position="237"/>
    </location>
</feature>
<dbReference type="OrthoDB" id="9781053at2"/>
<dbReference type="Gene3D" id="1.10.10.200">
    <property type="match status" value="1"/>
</dbReference>
<dbReference type="PANTHER" id="PTHR12532">
    <property type="entry name" value="TRANSLATIONAL ACTIVATOR OF CYTOCHROME C OXIDASE 1"/>
    <property type="match status" value="1"/>
</dbReference>
<evidence type="ECO:0000313" key="11">
    <source>
        <dbReference type="Proteomes" id="UP000196138"/>
    </source>
</evidence>
<evidence type="ECO:0000256" key="1">
    <source>
        <dbReference type="ARBA" id="ARBA00008724"/>
    </source>
</evidence>
<dbReference type="InterPro" id="IPR048300">
    <property type="entry name" value="TACO1_YebC-like_2nd/3rd_dom"/>
</dbReference>
<evidence type="ECO:0000259" key="8">
    <source>
        <dbReference type="Pfam" id="PF01709"/>
    </source>
</evidence>
<evidence type="ECO:0000256" key="7">
    <source>
        <dbReference type="SAM" id="MobiDB-lite"/>
    </source>
</evidence>
<comment type="subcellular location">
    <subcellularLocation>
        <location evidence="6">Cytoplasm</location>
    </subcellularLocation>
</comment>
<dbReference type="InterPro" id="IPR026564">
    <property type="entry name" value="Transcrip_reg_TACO1-like_dom3"/>
</dbReference>
<dbReference type="Gene3D" id="3.30.70.980">
    <property type="match status" value="2"/>
</dbReference>
<evidence type="ECO:0000313" key="10">
    <source>
        <dbReference type="EMBL" id="ARU05050.1"/>
    </source>
</evidence>
<protein>
    <recommendedName>
        <fullName evidence="6">Probable transcriptional regulatory protein CCO03_10440</fullName>
    </recommendedName>
</protein>
<dbReference type="GO" id="GO:0005829">
    <property type="term" value="C:cytosol"/>
    <property type="evidence" value="ECO:0007669"/>
    <property type="project" value="TreeGrafter"/>
</dbReference>
<dbReference type="RefSeq" id="WP_087280812.1">
    <property type="nucleotide sequence ID" value="NZ_CP021455.1"/>
</dbReference>
<dbReference type="HAMAP" id="MF_00693">
    <property type="entry name" value="Transcrip_reg_TACO1"/>
    <property type="match status" value="1"/>
</dbReference>
<dbReference type="EMBL" id="CP021455">
    <property type="protein sequence ID" value="ARU05050.1"/>
    <property type="molecule type" value="Genomic_DNA"/>
</dbReference>
<evidence type="ECO:0000256" key="2">
    <source>
        <dbReference type="ARBA" id="ARBA00022490"/>
    </source>
</evidence>
<dbReference type="Proteomes" id="UP000196138">
    <property type="component" value="Chromosome"/>
</dbReference>
<evidence type="ECO:0000256" key="4">
    <source>
        <dbReference type="ARBA" id="ARBA00023125"/>
    </source>
</evidence>
<evidence type="ECO:0000259" key="9">
    <source>
        <dbReference type="Pfam" id="PF20772"/>
    </source>
</evidence>
<keyword evidence="11" id="KW-1185">Reference proteome</keyword>
<evidence type="ECO:0000256" key="3">
    <source>
        <dbReference type="ARBA" id="ARBA00023015"/>
    </source>
</evidence>
<feature type="region of interest" description="Disordered" evidence="7">
    <location>
        <begin position="1"/>
        <end position="21"/>
    </location>
</feature>
<dbReference type="SUPFAM" id="SSF75625">
    <property type="entry name" value="YebC-like"/>
    <property type="match status" value="1"/>
</dbReference>
<comment type="similarity">
    <text evidence="1 6">Belongs to the TACO1 family.</text>
</comment>
<dbReference type="FunFam" id="3.30.70.980:FF:000002">
    <property type="entry name" value="Probable transcriptional regulatory protein YebC"/>
    <property type="match status" value="1"/>
</dbReference>
<keyword evidence="2 6" id="KW-0963">Cytoplasm</keyword>
<keyword evidence="5 6" id="KW-0804">Transcription</keyword>
<dbReference type="Pfam" id="PF01709">
    <property type="entry name" value="Transcrip_reg"/>
    <property type="match status" value="1"/>
</dbReference>